<sequence>MVVCGSNFAVVAKKKPGSSQVKALARRLFNVYDRTGEFKYDPDTDFDRVTQVLTRINEVAQEFVKNGAKFEPDRRFPLVTVRPKSDPDFPEQWFGGKEYPETVYQWSGEDDVPF</sequence>
<evidence type="ECO:0000313" key="2">
    <source>
        <dbReference type="Proteomes" id="UP000481153"/>
    </source>
</evidence>
<dbReference type="VEuPathDB" id="FungiDB:AeMF1_018363"/>
<gene>
    <name evidence="1" type="ORF">Ae201684_003588</name>
</gene>
<dbReference type="AlphaFoldDB" id="A0A6G0XLB6"/>
<proteinExistence type="predicted"/>
<dbReference type="EMBL" id="VJMJ01000041">
    <property type="protein sequence ID" value="KAF0741016.1"/>
    <property type="molecule type" value="Genomic_DNA"/>
</dbReference>
<dbReference type="Proteomes" id="UP000481153">
    <property type="component" value="Unassembled WGS sequence"/>
</dbReference>
<organism evidence="1 2">
    <name type="scientific">Aphanomyces euteiches</name>
    <dbReference type="NCBI Taxonomy" id="100861"/>
    <lineage>
        <taxon>Eukaryota</taxon>
        <taxon>Sar</taxon>
        <taxon>Stramenopiles</taxon>
        <taxon>Oomycota</taxon>
        <taxon>Saprolegniomycetes</taxon>
        <taxon>Saprolegniales</taxon>
        <taxon>Verrucalvaceae</taxon>
        <taxon>Aphanomyces</taxon>
    </lineage>
</organism>
<accession>A0A6G0XLB6</accession>
<protein>
    <submittedName>
        <fullName evidence="1">Uncharacterized protein</fullName>
    </submittedName>
</protein>
<name>A0A6G0XLB6_9STRA</name>
<keyword evidence="2" id="KW-1185">Reference proteome</keyword>
<evidence type="ECO:0000313" key="1">
    <source>
        <dbReference type="EMBL" id="KAF0741016.1"/>
    </source>
</evidence>
<reference evidence="1 2" key="1">
    <citation type="submission" date="2019-07" db="EMBL/GenBank/DDBJ databases">
        <title>Genomics analysis of Aphanomyces spp. identifies a new class of oomycete effector associated with host adaptation.</title>
        <authorList>
            <person name="Gaulin E."/>
        </authorList>
    </citation>
    <scope>NUCLEOTIDE SEQUENCE [LARGE SCALE GENOMIC DNA]</scope>
    <source>
        <strain evidence="1 2">ATCC 201684</strain>
    </source>
</reference>
<comment type="caution">
    <text evidence="1">The sequence shown here is derived from an EMBL/GenBank/DDBJ whole genome shotgun (WGS) entry which is preliminary data.</text>
</comment>